<evidence type="ECO:0000256" key="1">
    <source>
        <dbReference type="ARBA" id="ARBA00001013"/>
    </source>
</evidence>
<keyword evidence="6" id="KW-0326">Glycosidase</keyword>
<dbReference type="Gene3D" id="3.20.20.80">
    <property type="entry name" value="Glycosidases"/>
    <property type="match status" value="1"/>
</dbReference>
<evidence type="ECO:0000256" key="4">
    <source>
        <dbReference type="ARBA" id="ARBA00022729"/>
    </source>
</evidence>
<evidence type="ECO:0000313" key="9">
    <source>
        <dbReference type="EMBL" id="CAD7409013.1"/>
    </source>
</evidence>
<dbReference type="InterPro" id="IPR017853">
    <property type="entry name" value="GH"/>
</dbReference>
<reference evidence="9" key="1">
    <citation type="submission" date="2020-11" db="EMBL/GenBank/DDBJ databases">
        <authorList>
            <person name="Tran Van P."/>
        </authorList>
    </citation>
    <scope>NUCLEOTIDE SEQUENCE</scope>
</reference>
<evidence type="ECO:0000259" key="8">
    <source>
        <dbReference type="Pfam" id="PF17189"/>
    </source>
</evidence>
<accession>A0A7R9H5V1</accession>
<evidence type="ECO:0000256" key="3">
    <source>
        <dbReference type="ARBA" id="ARBA00012658"/>
    </source>
</evidence>
<comment type="similarity">
    <text evidence="2 6">Belongs to the glycosyl hydrolase 30 family.</text>
</comment>
<dbReference type="EMBL" id="OC320884">
    <property type="protein sequence ID" value="CAD7409013.1"/>
    <property type="molecule type" value="Genomic_DNA"/>
</dbReference>
<organism evidence="9">
    <name type="scientific">Timema cristinae</name>
    <name type="common">Walking stick</name>
    <dbReference type="NCBI Taxonomy" id="61476"/>
    <lineage>
        <taxon>Eukaryota</taxon>
        <taxon>Metazoa</taxon>
        <taxon>Ecdysozoa</taxon>
        <taxon>Arthropoda</taxon>
        <taxon>Hexapoda</taxon>
        <taxon>Insecta</taxon>
        <taxon>Pterygota</taxon>
        <taxon>Neoptera</taxon>
        <taxon>Polyneoptera</taxon>
        <taxon>Phasmatodea</taxon>
        <taxon>Timematodea</taxon>
        <taxon>Timematoidea</taxon>
        <taxon>Timematidae</taxon>
        <taxon>Timema</taxon>
    </lineage>
</organism>
<feature type="domain" description="Glycosyl hydrolase family 30 beta sandwich" evidence="8">
    <location>
        <begin position="172"/>
        <end position="234"/>
    </location>
</feature>
<evidence type="ECO:0000259" key="7">
    <source>
        <dbReference type="Pfam" id="PF02055"/>
    </source>
</evidence>
<comment type="catalytic activity">
    <reaction evidence="1">
        <text>a beta-D-glucosyl-(1&lt;-&gt;1')-N-acylsphing-4-enine + H2O = an N-acylsphing-4-enine + D-glucose</text>
        <dbReference type="Rhea" id="RHEA:13269"/>
        <dbReference type="ChEBI" id="CHEBI:4167"/>
        <dbReference type="ChEBI" id="CHEBI:15377"/>
        <dbReference type="ChEBI" id="CHEBI:22801"/>
        <dbReference type="ChEBI" id="CHEBI:52639"/>
        <dbReference type="EC" id="3.2.1.45"/>
    </reaction>
    <physiologicalReaction direction="left-to-right" evidence="1">
        <dbReference type="Rhea" id="RHEA:13270"/>
    </physiologicalReaction>
</comment>
<dbReference type="Gene3D" id="2.60.40.1180">
    <property type="entry name" value="Golgi alpha-mannosidase II"/>
    <property type="match status" value="1"/>
</dbReference>
<feature type="domain" description="Glycosyl hydrolase family 30 TIM-barrel" evidence="7">
    <location>
        <begin position="89"/>
        <end position="169"/>
    </location>
</feature>
<dbReference type="GO" id="GO:0016020">
    <property type="term" value="C:membrane"/>
    <property type="evidence" value="ECO:0007669"/>
    <property type="project" value="GOC"/>
</dbReference>
<dbReference type="PANTHER" id="PTHR11069">
    <property type="entry name" value="GLUCOSYLCERAMIDASE"/>
    <property type="match status" value="1"/>
</dbReference>
<dbReference type="GO" id="GO:0006680">
    <property type="term" value="P:glucosylceramide catabolic process"/>
    <property type="evidence" value="ECO:0007669"/>
    <property type="project" value="TreeGrafter"/>
</dbReference>
<keyword evidence="6" id="KW-0746">Sphingolipid metabolism</keyword>
<dbReference type="SUPFAM" id="SSF51445">
    <property type="entry name" value="(Trans)glycosidases"/>
    <property type="match status" value="1"/>
</dbReference>
<dbReference type="InterPro" id="IPR001139">
    <property type="entry name" value="Glyco_hydro_30"/>
</dbReference>
<dbReference type="Pfam" id="PF17189">
    <property type="entry name" value="Glyco_hydro_30C"/>
    <property type="match status" value="1"/>
</dbReference>
<sequence length="237" mass="26549">MAVLLSFEMPLYTSNKPALEMSSRCSSGEGGAPRHAYYKDVRRGGGIPNHTHYRACGGRRRDHKPYPIQGVWGEKEGSLDSPTTERGSIKYKNCERRLGKWEIGERYGTSMMQAFNNWVVGWTDWNMAINEQGGPPTFDYNAAIIVNATADEFYKQPPYYFQAHFSMFVPPDSQHVSLTSENDGGLLNVAFFTPGNDVVVVLMNSQNVSVSVLISDPDREHISVGVEARSINTIIYR</sequence>
<proteinExistence type="inferred from homology"/>
<protein>
    <recommendedName>
        <fullName evidence="3 6">Glucosylceramidase</fullName>
        <ecNumber evidence="3 6">3.2.1.45</ecNumber>
    </recommendedName>
</protein>
<dbReference type="GO" id="GO:0004348">
    <property type="term" value="F:glucosylceramidase activity"/>
    <property type="evidence" value="ECO:0007669"/>
    <property type="project" value="UniProtKB-EC"/>
</dbReference>
<dbReference type="PANTHER" id="PTHR11069:SF23">
    <property type="entry name" value="LYSOSOMAL ACID GLUCOSYLCERAMIDASE"/>
    <property type="match status" value="1"/>
</dbReference>
<dbReference type="InterPro" id="IPR013780">
    <property type="entry name" value="Glyco_hydro_b"/>
</dbReference>
<keyword evidence="5 6" id="KW-0378">Hydrolase</keyword>
<evidence type="ECO:0000256" key="2">
    <source>
        <dbReference type="ARBA" id="ARBA00005382"/>
    </source>
</evidence>
<dbReference type="Pfam" id="PF02055">
    <property type="entry name" value="Glyco_hydro_30"/>
    <property type="match status" value="1"/>
</dbReference>
<dbReference type="InterPro" id="IPR033453">
    <property type="entry name" value="Glyco_hydro_30_TIM-barrel"/>
</dbReference>
<dbReference type="EC" id="3.2.1.45" evidence="3 6"/>
<dbReference type="InterPro" id="IPR033452">
    <property type="entry name" value="GH30_C"/>
</dbReference>
<evidence type="ECO:0000256" key="5">
    <source>
        <dbReference type="ARBA" id="ARBA00022801"/>
    </source>
</evidence>
<evidence type="ECO:0000256" key="6">
    <source>
        <dbReference type="RuleBase" id="RU361188"/>
    </source>
</evidence>
<gene>
    <name evidence="9" type="ORF">TCEB3V08_LOCUS9810</name>
</gene>
<keyword evidence="4" id="KW-0732">Signal</keyword>
<dbReference type="AlphaFoldDB" id="A0A7R9H5V1"/>
<keyword evidence="6" id="KW-0443">Lipid metabolism</keyword>
<name>A0A7R9H5V1_TIMCR</name>